<accession>K9ZVP1</accession>
<keyword evidence="2" id="KW-1185">Reference proteome</keyword>
<gene>
    <name evidence="1" type="ordered locus">Deipe_0070</name>
</gene>
<evidence type="ECO:0000313" key="2">
    <source>
        <dbReference type="Proteomes" id="UP000010467"/>
    </source>
</evidence>
<dbReference type="EMBL" id="CP003382">
    <property type="protein sequence ID" value="AFZ65678.1"/>
    <property type="molecule type" value="Genomic_DNA"/>
</dbReference>
<name>K9ZVP1_DEIPD</name>
<dbReference type="KEGG" id="dpd:Deipe_0070"/>
<dbReference type="AlphaFoldDB" id="K9ZVP1"/>
<sequence>MYLRSTQTSARQAMASLEQQQEHILGFMARHDIREVARYLEITEESFEQLHEAAREAKTRGAFVLLNHVDDLKETIDQLVAEGVNFVSAQSANQALFSFGKPV</sequence>
<dbReference type="HOGENOM" id="CLU_2259137_0_0_0"/>
<reference evidence="2" key="1">
    <citation type="submission" date="2012-03" db="EMBL/GenBank/DDBJ databases">
        <title>Complete sequence of chromosome of Deinococcus peraridilitoris DSM 19664.</title>
        <authorList>
            <person name="Lucas S."/>
            <person name="Copeland A."/>
            <person name="Lapidus A."/>
            <person name="Glavina del Rio T."/>
            <person name="Dalin E."/>
            <person name="Tice H."/>
            <person name="Bruce D."/>
            <person name="Goodwin L."/>
            <person name="Pitluck S."/>
            <person name="Peters L."/>
            <person name="Mikhailova N."/>
            <person name="Lu M."/>
            <person name="Kyrpides N."/>
            <person name="Mavromatis K."/>
            <person name="Ivanova N."/>
            <person name="Brettin T."/>
            <person name="Detter J.C."/>
            <person name="Han C."/>
            <person name="Larimer F."/>
            <person name="Land M."/>
            <person name="Hauser L."/>
            <person name="Markowitz V."/>
            <person name="Cheng J.-F."/>
            <person name="Hugenholtz P."/>
            <person name="Woyke T."/>
            <person name="Wu D."/>
            <person name="Pukall R."/>
            <person name="Steenblock K."/>
            <person name="Brambilla E."/>
            <person name="Klenk H.-P."/>
            <person name="Eisen J.A."/>
        </authorList>
    </citation>
    <scope>NUCLEOTIDE SEQUENCE [LARGE SCALE GENOMIC DNA]</scope>
    <source>
        <strain evidence="2">DSM 19664 / LMG 22246 / CIP 109416 / KR-200</strain>
    </source>
</reference>
<organism evidence="1 2">
    <name type="scientific">Deinococcus peraridilitoris (strain DSM 19664 / LMG 22246 / CIP 109416 / KR-200)</name>
    <dbReference type="NCBI Taxonomy" id="937777"/>
    <lineage>
        <taxon>Bacteria</taxon>
        <taxon>Thermotogati</taxon>
        <taxon>Deinococcota</taxon>
        <taxon>Deinococci</taxon>
        <taxon>Deinococcales</taxon>
        <taxon>Deinococcaceae</taxon>
        <taxon>Deinococcus</taxon>
    </lineage>
</organism>
<dbReference type="Proteomes" id="UP000010467">
    <property type="component" value="Chromosome"/>
</dbReference>
<protein>
    <submittedName>
        <fullName evidence="1">Uncharacterized protein</fullName>
    </submittedName>
</protein>
<evidence type="ECO:0000313" key="1">
    <source>
        <dbReference type="EMBL" id="AFZ65678.1"/>
    </source>
</evidence>
<dbReference type="STRING" id="937777.Deipe_0070"/>
<proteinExistence type="predicted"/>
<dbReference type="PATRIC" id="fig|937777.3.peg.75"/>